<evidence type="ECO:0000313" key="3">
    <source>
        <dbReference type="EMBL" id="ESZ90182.1"/>
    </source>
</evidence>
<feature type="signal peptide" evidence="2">
    <location>
        <begin position="1"/>
        <end position="27"/>
    </location>
</feature>
<evidence type="ECO:0000256" key="1">
    <source>
        <dbReference type="SAM" id="Phobius"/>
    </source>
</evidence>
<dbReference type="Proteomes" id="UP000019487">
    <property type="component" value="Unassembled WGS sequence"/>
</dbReference>
<gene>
    <name evidence="3" type="ORF">SBOR_9435</name>
</gene>
<dbReference type="AlphaFoldDB" id="W9C021"/>
<dbReference type="EMBL" id="AYSA01000680">
    <property type="protein sequence ID" value="ESZ90182.1"/>
    <property type="molecule type" value="Genomic_DNA"/>
</dbReference>
<protein>
    <submittedName>
        <fullName evidence="3">Uncharacterized protein</fullName>
    </submittedName>
</protein>
<evidence type="ECO:0000256" key="2">
    <source>
        <dbReference type="SAM" id="SignalP"/>
    </source>
</evidence>
<keyword evidence="4" id="KW-1185">Reference proteome</keyword>
<evidence type="ECO:0000313" key="4">
    <source>
        <dbReference type="Proteomes" id="UP000019487"/>
    </source>
</evidence>
<feature type="chain" id="PRO_5004918152" evidence="2">
    <location>
        <begin position="28"/>
        <end position="144"/>
    </location>
</feature>
<reference evidence="3 4" key="1">
    <citation type="journal article" date="2014" name="Genome Announc.">
        <title>Draft genome sequence of Sclerotinia borealis, a psychrophilic plant pathogenic fungus.</title>
        <authorList>
            <person name="Mardanov A.V."/>
            <person name="Beletsky A.V."/>
            <person name="Kadnikov V.V."/>
            <person name="Ignatov A.N."/>
            <person name="Ravin N.V."/>
        </authorList>
    </citation>
    <scope>NUCLEOTIDE SEQUENCE [LARGE SCALE GENOMIC DNA]</scope>
    <source>
        <strain evidence="4">F-4157</strain>
    </source>
</reference>
<dbReference type="HOGENOM" id="CLU_1797595_0_0_1"/>
<keyword evidence="1" id="KW-1133">Transmembrane helix</keyword>
<sequence>MIFSHSNHSIILHILIFTFIAFAQGSAADVKTKVKTKTKSDEYTTVPTYPTPADSAANPTATSAKYTVTITSGASISTPVFDGCCFLDPPQNGCGRDTSQCKGAWIVKRKGSAQSAAQRSAMSIFWLGIMCGAGLFGGMALMLL</sequence>
<accession>W9C021</accession>
<keyword evidence="2" id="KW-0732">Signal</keyword>
<dbReference type="OrthoDB" id="3552265at2759"/>
<keyword evidence="1" id="KW-0472">Membrane</keyword>
<comment type="caution">
    <text evidence="3">The sequence shown here is derived from an EMBL/GenBank/DDBJ whole genome shotgun (WGS) entry which is preliminary data.</text>
</comment>
<organism evidence="3 4">
    <name type="scientific">Sclerotinia borealis (strain F-4128)</name>
    <dbReference type="NCBI Taxonomy" id="1432307"/>
    <lineage>
        <taxon>Eukaryota</taxon>
        <taxon>Fungi</taxon>
        <taxon>Dikarya</taxon>
        <taxon>Ascomycota</taxon>
        <taxon>Pezizomycotina</taxon>
        <taxon>Leotiomycetes</taxon>
        <taxon>Helotiales</taxon>
        <taxon>Sclerotiniaceae</taxon>
        <taxon>Sclerotinia</taxon>
    </lineage>
</organism>
<keyword evidence="1" id="KW-0812">Transmembrane</keyword>
<feature type="transmembrane region" description="Helical" evidence="1">
    <location>
        <begin position="124"/>
        <end position="143"/>
    </location>
</feature>
<name>W9C021_SCLBF</name>
<proteinExistence type="predicted"/>